<evidence type="ECO:0000313" key="2">
    <source>
        <dbReference type="Proteomes" id="UP001054837"/>
    </source>
</evidence>
<gene>
    <name evidence="1" type="ORF">CDAR_59001</name>
</gene>
<dbReference type="AlphaFoldDB" id="A0AAV4X1V3"/>
<reference evidence="1 2" key="1">
    <citation type="submission" date="2021-06" db="EMBL/GenBank/DDBJ databases">
        <title>Caerostris darwini draft genome.</title>
        <authorList>
            <person name="Kono N."/>
            <person name="Arakawa K."/>
        </authorList>
    </citation>
    <scope>NUCLEOTIDE SEQUENCE [LARGE SCALE GENOMIC DNA]</scope>
</reference>
<evidence type="ECO:0008006" key="3">
    <source>
        <dbReference type="Google" id="ProtNLM"/>
    </source>
</evidence>
<keyword evidence="2" id="KW-1185">Reference proteome</keyword>
<name>A0AAV4X1V3_9ARAC</name>
<sequence>MGICVFRIKSSQKTRQRATRRGLLNDGPPLAVLSPLSLQSLPLLNHPVMYSNSFLPSISIQCAVIIREDHIYGSLSGARSLEREKSN</sequence>
<comment type="caution">
    <text evidence="1">The sequence shown here is derived from an EMBL/GenBank/DDBJ whole genome shotgun (WGS) entry which is preliminary data.</text>
</comment>
<accession>A0AAV4X1V3</accession>
<dbReference type="Proteomes" id="UP001054837">
    <property type="component" value="Unassembled WGS sequence"/>
</dbReference>
<evidence type="ECO:0000313" key="1">
    <source>
        <dbReference type="EMBL" id="GIY89211.1"/>
    </source>
</evidence>
<dbReference type="EMBL" id="BPLQ01015594">
    <property type="protein sequence ID" value="GIY89211.1"/>
    <property type="molecule type" value="Genomic_DNA"/>
</dbReference>
<protein>
    <recommendedName>
        <fullName evidence="3">Ycf15</fullName>
    </recommendedName>
</protein>
<organism evidence="1 2">
    <name type="scientific">Caerostris darwini</name>
    <dbReference type="NCBI Taxonomy" id="1538125"/>
    <lineage>
        <taxon>Eukaryota</taxon>
        <taxon>Metazoa</taxon>
        <taxon>Ecdysozoa</taxon>
        <taxon>Arthropoda</taxon>
        <taxon>Chelicerata</taxon>
        <taxon>Arachnida</taxon>
        <taxon>Araneae</taxon>
        <taxon>Araneomorphae</taxon>
        <taxon>Entelegynae</taxon>
        <taxon>Araneoidea</taxon>
        <taxon>Araneidae</taxon>
        <taxon>Caerostris</taxon>
    </lineage>
</organism>
<proteinExistence type="predicted"/>